<sequence length="39" mass="4375">TTKTLGCVLSLRYPNGSFPSHKLYYSRTGYFGDDSLSNK</sequence>
<reference evidence="1" key="1">
    <citation type="submission" date="2022-08" db="EMBL/GenBank/DDBJ databases">
        <authorList>
            <person name="Kallberg Y."/>
            <person name="Tangrot J."/>
            <person name="Rosling A."/>
        </authorList>
    </citation>
    <scope>NUCLEOTIDE SEQUENCE</scope>
    <source>
        <strain evidence="1">Wild A</strain>
    </source>
</reference>
<evidence type="ECO:0000313" key="2">
    <source>
        <dbReference type="Proteomes" id="UP001153678"/>
    </source>
</evidence>
<dbReference type="AlphaFoldDB" id="A0A9W4WYQ1"/>
<keyword evidence="2" id="KW-1185">Reference proteome</keyword>
<gene>
    <name evidence="1" type="ORF">FWILDA_LOCUS17463</name>
</gene>
<organism evidence="1 2">
    <name type="scientific">Funneliformis geosporum</name>
    <dbReference type="NCBI Taxonomy" id="1117311"/>
    <lineage>
        <taxon>Eukaryota</taxon>
        <taxon>Fungi</taxon>
        <taxon>Fungi incertae sedis</taxon>
        <taxon>Mucoromycota</taxon>
        <taxon>Glomeromycotina</taxon>
        <taxon>Glomeromycetes</taxon>
        <taxon>Glomerales</taxon>
        <taxon>Glomeraceae</taxon>
        <taxon>Funneliformis</taxon>
    </lineage>
</organism>
<dbReference type="Proteomes" id="UP001153678">
    <property type="component" value="Unassembled WGS sequence"/>
</dbReference>
<feature type="non-terminal residue" evidence="1">
    <location>
        <position position="1"/>
    </location>
</feature>
<proteinExistence type="predicted"/>
<feature type="non-terminal residue" evidence="1">
    <location>
        <position position="39"/>
    </location>
</feature>
<dbReference type="EMBL" id="CAMKVN010013849">
    <property type="protein sequence ID" value="CAI2196209.1"/>
    <property type="molecule type" value="Genomic_DNA"/>
</dbReference>
<evidence type="ECO:0000313" key="1">
    <source>
        <dbReference type="EMBL" id="CAI2196209.1"/>
    </source>
</evidence>
<accession>A0A9W4WYQ1</accession>
<protein>
    <submittedName>
        <fullName evidence="1">9170_t:CDS:1</fullName>
    </submittedName>
</protein>
<comment type="caution">
    <text evidence="1">The sequence shown here is derived from an EMBL/GenBank/DDBJ whole genome shotgun (WGS) entry which is preliminary data.</text>
</comment>
<name>A0A9W4WYQ1_9GLOM</name>